<dbReference type="EMBL" id="LNYC01000043">
    <property type="protein sequence ID" value="KTC99874.1"/>
    <property type="molecule type" value="Genomic_DNA"/>
</dbReference>
<dbReference type="OrthoDB" id="5652980at2"/>
<evidence type="ECO:0000313" key="2">
    <source>
        <dbReference type="Proteomes" id="UP000054785"/>
    </source>
</evidence>
<gene>
    <name evidence="1" type="ORF">Lgee_1129</name>
</gene>
<dbReference type="STRING" id="45065.Lgee_1129"/>
<dbReference type="Proteomes" id="UP000054785">
    <property type="component" value="Unassembled WGS sequence"/>
</dbReference>
<protein>
    <submittedName>
        <fullName evidence="1">Uncharacterized protein</fullName>
    </submittedName>
</protein>
<dbReference type="PATRIC" id="fig|45065.4.peg.1211"/>
<name>A0A0W0TW07_9GAMM</name>
<evidence type="ECO:0000313" key="1">
    <source>
        <dbReference type="EMBL" id="KTC99874.1"/>
    </source>
</evidence>
<proteinExistence type="predicted"/>
<dbReference type="AlphaFoldDB" id="A0A0W0TW07"/>
<reference evidence="1 2" key="1">
    <citation type="submission" date="2015-11" db="EMBL/GenBank/DDBJ databases">
        <title>Genomic analysis of 38 Legionella species identifies large and diverse effector repertoires.</title>
        <authorList>
            <person name="Burstein D."/>
            <person name="Amaro F."/>
            <person name="Zusman T."/>
            <person name="Lifshitz Z."/>
            <person name="Cohen O."/>
            <person name="Gilbert J.A."/>
            <person name="Pupko T."/>
            <person name="Shuman H.A."/>
            <person name="Segal G."/>
        </authorList>
    </citation>
    <scope>NUCLEOTIDE SEQUENCE [LARGE SCALE GENOMIC DNA]</scope>
    <source>
        <strain evidence="1 2">ATCC 49504</strain>
    </source>
</reference>
<organism evidence="1 2">
    <name type="scientific">Legionella geestiana</name>
    <dbReference type="NCBI Taxonomy" id="45065"/>
    <lineage>
        <taxon>Bacteria</taxon>
        <taxon>Pseudomonadati</taxon>
        <taxon>Pseudomonadota</taxon>
        <taxon>Gammaproteobacteria</taxon>
        <taxon>Legionellales</taxon>
        <taxon>Legionellaceae</taxon>
        <taxon>Legionella</taxon>
    </lineage>
</organism>
<comment type="caution">
    <text evidence="1">The sequence shown here is derived from an EMBL/GenBank/DDBJ whole genome shotgun (WGS) entry which is preliminary data.</text>
</comment>
<sequence>MRRARGIGLAEVLISLFLASLLLVMVTQHYAEIALKTRHFHALVNEKTELLQVVTFLRERIRNAGFLPCVSLNRLSMPPVKAVEVSGDTLILRSMSPNYQEAAFSRGERLSNAHFADKPVIIADCLKAEVQTASARSPLTADCTRFCHIGELLEERFYVKRDSSGSKALMYAASHPEVLTNAITDFKARIIPVNGLKQVEVVLTLLSGQTLTVNTRVRA</sequence>
<keyword evidence="2" id="KW-1185">Reference proteome</keyword>
<accession>A0A0W0TW07</accession>
<dbReference type="RefSeq" id="WP_028386697.1">
    <property type="nucleotide sequence ID" value="NZ_CAAAHN010000025.1"/>
</dbReference>